<dbReference type="EMBL" id="JAGIOF010000001">
    <property type="protein sequence ID" value="MBP2385473.1"/>
    <property type="molecule type" value="Genomic_DNA"/>
</dbReference>
<keyword evidence="5" id="KW-1185">Reference proteome</keyword>
<evidence type="ECO:0000256" key="1">
    <source>
        <dbReference type="ARBA" id="ARBA00022741"/>
    </source>
</evidence>
<dbReference type="PANTHER" id="PTHR43158:SF5">
    <property type="entry name" value="ABC TRANSPORTER, ATP-BINDING PROTEIN"/>
    <property type="match status" value="1"/>
</dbReference>
<reference evidence="4 5" key="1">
    <citation type="submission" date="2021-03" db="EMBL/GenBank/DDBJ databases">
        <title>Sequencing the genomes of 1000 actinobacteria strains.</title>
        <authorList>
            <person name="Klenk H.-P."/>
        </authorList>
    </citation>
    <scope>NUCLEOTIDE SEQUENCE [LARGE SCALE GENOMIC DNA]</scope>
    <source>
        <strain evidence="4 5">DSM 15797</strain>
    </source>
</reference>
<dbReference type="RefSeq" id="WP_209996297.1">
    <property type="nucleotide sequence ID" value="NZ_BAAAJY010000007.1"/>
</dbReference>
<dbReference type="PROSITE" id="PS50893">
    <property type="entry name" value="ABC_TRANSPORTER_2"/>
    <property type="match status" value="1"/>
</dbReference>
<evidence type="ECO:0000313" key="5">
    <source>
        <dbReference type="Proteomes" id="UP001296993"/>
    </source>
</evidence>
<dbReference type="CDD" id="cd03230">
    <property type="entry name" value="ABC_DR_subfamily_A"/>
    <property type="match status" value="1"/>
</dbReference>
<dbReference type="InterPro" id="IPR027417">
    <property type="entry name" value="P-loop_NTPase"/>
</dbReference>
<dbReference type="Gene3D" id="3.40.50.300">
    <property type="entry name" value="P-loop containing nucleotide triphosphate hydrolases"/>
    <property type="match status" value="1"/>
</dbReference>
<dbReference type="InterPro" id="IPR003439">
    <property type="entry name" value="ABC_transporter-like_ATP-bd"/>
</dbReference>
<evidence type="ECO:0000259" key="3">
    <source>
        <dbReference type="PROSITE" id="PS50893"/>
    </source>
</evidence>
<name>A0ABS4XAR9_9MICC</name>
<evidence type="ECO:0000256" key="2">
    <source>
        <dbReference type="ARBA" id="ARBA00022840"/>
    </source>
</evidence>
<feature type="domain" description="ABC transporter" evidence="3">
    <location>
        <begin position="9"/>
        <end position="234"/>
    </location>
</feature>
<keyword evidence="2 4" id="KW-0067">ATP-binding</keyword>
<protein>
    <submittedName>
        <fullName evidence="4">ABC-2 type transport system ATP-binding protein</fullName>
    </submittedName>
</protein>
<evidence type="ECO:0000313" key="4">
    <source>
        <dbReference type="EMBL" id="MBP2385473.1"/>
    </source>
</evidence>
<keyword evidence="1" id="KW-0547">Nucleotide-binding</keyword>
<accession>A0ABS4XAR9</accession>
<dbReference type="Pfam" id="PF00005">
    <property type="entry name" value="ABC_tran"/>
    <property type="match status" value="1"/>
</dbReference>
<dbReference type="SUPFAM" id="SSF52540">
    <property type="entry name" value="P-loop containing nucleoside triphosphate hydrolases"/>
    <property type="match status" value="1"/>
</dbReference>
<comment type="caution">
    <text evidence="4">The sequence shown here is derived from an EMBL/GenBank/DDBJ whole genome shotgun (WGS) entry which is preliminary data.</text>
</comment>
<gene>
    <name evidence="4" type="ORF">JOF47_000984</name>
</gene>
<sequence length="307" mass="34052">MNDRPVPAIEVRNLVKAYKELNALDGISLTLQEGRIHGLLGRNGAGKTTLMSILTGQGYPTSGEALIYGSSPFERDETLSRICFIRESQKYPDDFTPKQAFMAASLFFGNWNQELADRLVEEFSLPLKRRIKKLSRGQLSAVGVIIGMASRAEITFFDEPYLGLDAVARQIFYDRLVEDFSEYPRTIVLSSHLIDEIANLLEHVVVIDKGRIMLDEDAEMLRGSAVAVTGNSEKVSAFIDGYEVLHRDSLGSLASVTIKARLTGTQREMAAELGLELSPVPLQQLVVRTTLAEQSKENNEESLEALK</sequence>
<dbReference type="GO" id="GO:0005524">
    <property type="term" value="F:ATP binding"/>
    <property type="evidence" value="ECO:0007669"/>
    <property type="project" value="UniProtKB-KW"/>
</dbReference>
<organism evidence="4 5">
    <name type="scientific">Paeniglutamicibacter kerguelensis</name>
    <dbReference type="NCBI Taxonomy" id="254788"/>
    <lineage>
        <taxon>Bacteria</taxon>
        <taxon>Bacillati</taxon>
        <taxon>Actinomycetota</taxon>
        <taxon>Actinomycetes</taxon>
        <taxon>Micrococcales</taxon>
        <taxon>Micrococcaceae</taxon>
        <taxon>Paeniglutamicibacter</taxon>
    </lineage>
</organism>
<proteinExistence type="predicted"/>
<dbReference type="InterPro" id="IPR003593">
    <property type="entry name" value="AAA+_ATPase"/>
</dbReference>
<dbReference type="Proteomes" id="UP001296993">
    <property type="component" value="Unassembled WGS sequence"/>
</dbReference>
<dbReference type="PANTHER" id="PTHR43158">
    <property type="entry name" value="SKFA PEPTIDE EXPORT ATP-BINDING PROTEIN SKFE"/>
    <property type="match status" value="1"/>
</dbReference>
<dbReference type="SMART" id="SM00382">
    <property type="entry name" value="AAA"/>
    <property type="match status" value="1"/>
</dbReference>